<dbReference type="PANTHER" id="PTHR21310">
    <property type="entry name" value="AMINOGLYCOSIDE PHOSPHOTRANSFERASE-RELATED-RELATED"/>
    <property type="match status" value="1"/>
</dbReference>
<dbReference type="PANTHER" id="PTHR21310:SF15">
    <property type="entry name" value="AMINOGLYCOSIDE PHOSPHOTRANSFERASE DOMAIN-CONTAINING PROTEIN"/>
    <property type="match status" value="1"/>
</dbReference>
<dbReference type="OrthoDB" id="5404599at2759"/>
<dbReference type="Proteomes" id="UP000076154">
    <property type="component" value="Unassembled WGS sequence"/>
</dbReference>
<organism evidence="2 3">
    <name type="scientific">Hypsizygus marmoreus</name>
    <name type="common">White beech mushroom</name>
    <name type="synonym">Agaricus marmoreus</name>
    <dbReference type="NCBI Taxonomy" id="39966"/>
    <lineage>
        <taxon>Eukaryota</taxon>
        <taxon>Fungi</taxon>
        <taxon>Dikarya</taxon>
        <taxon>Basidiomycota</taxon>
        <taxon>Agaricomycotina</taxon>
        <taxon>Agaricomycetes</taxon>
        <taxon>Agaricomycetidae</taxon>
        <taxon>Agaricales</taxon>
        <taxon>Tricholomatineae</taxon>
        <taxon>Lyophyllaceae</taxon>
        <taxon>Hypsizygus</taxon>
    </lineage>
</organism>
<dbReference type="InterPro" id="IPR051678">
    <property type="entry name" value="AGP_Transferase"/>
</dbReference>
<keyword evidence="3" id="KW-1185">Reference proteome</keyword>
<dbReference type="AlphaFoldDB" id="A0A369J7C6"/>
<dbReference type="InterPro" id="IPR011009">
    <property type="entry name" value="Kinase-like_dom_sf"/>
</dbReference>
<evidence type="ECO:0000259" key="1">
    <source>
        <dbReference type="Pfam" id="PF01636"/>
    </source>
</evidence>
<dbReference type="Gene3D" id="3.90.1200.10">
    <property type="match status" value="1"/>
</dbReference>
<dbReference type="SUPFAM" id="SSF56112">
    <property type="entry name" value="Protein kinase-like (PK-like)"/>
    <property type="match status" value="1"/>
</dbReference>
<comment type="caution">
    <text evidence="2">The sequence shown here is derived from an EMBL/GenBank/DDBJ whole genome shotgun (WGS) entry which is preliminary data.</text>
</comment>
<gene>
    <name evidence="2" type="ORF">Hypma_001942</name>
</gene>
<accession>A0A369J7C6</accession>
<evidence type="ECO:0000313" key="2">
    <source>
        <dbReference type="EMBL" id="RDB17070.1"/>
    </source>
</evidence>
<dbReference type="Pfam" id="PF01636">
    <property type="entry name" value="APH"/>
    <property type="match status" value="1"/>
</dbReference>
<proteinExistence type="predicted"/>
<dbReference type="InParanoid" id="A0A369J7C6"/>
<evidence type="ECO:0000313" key="3">
    <source>
        <dbReference type="Proteomes" id="UP000076154"/>
    </source>
</evidence>
<dbReference type="EMBL" id="LUEZ02000113">
    <property type="protein sequence ID" value="RDB17070.1"/>
    <property type="molecule type" value="Genomic_DNA"/>
</dbReference>
<sequence>MSNPILERCPSDSDALLPHRPLSLAVRVIKIFLFLLPQRLKTSMYDAFANDHSPLSTRISPVRTIFRLPFGLALKVVPGNNTVEADALRFIDSQHGIHTPLVVDSATSPNKSYLLTTWIEGQNVGEIWDTLSASDKAGIVSDLGDQFRVMRLQTWSPSHHLICNASGGPIDDPRVPWLAENPRTFSRCQSFAEEVWTGLDWQNNKNTLQPFLKPLIERDVPIVFSHGDLLPKNLIFPGGLDCWRSGFSRICVLDWEYAGWMPLYWDALKMTWTQVEQDDDWLQMARAVFPECRNELDADWEWRSRSGVLIL</sequence>
<name>A0A369J7C6_HYPMA</name>
<dbReference type="InterPro" id="IPR002575">
    <property type="entry name" value="Aminoglycoside_PTrfase"/>
</dbReference>
<reference evidence="2" key="1">
    <citation type="submission" date="2018-04" db="EMBL/GenBank/DDBJ databases">
        <title>Whole genome sequencing of Hypsizygus marmoreus.</title>
        <authorList>
            <person name="Choi I.-G."/>
            <person name="Min B."/>
            <person name="Kim J.-G."/>
            <person name="Kim S."/>
            <person name="Oh Y.-L."/>
            <person name="Kong W.-S."/>
            <person name="Park H."/>
            <person name="Jeong J."/>
            <person name="Song E.-S."/>
        </authorList>
    </citation>
    <scope>NUCLEOTIDE SEQUENCE [LARGE SCALE GENOMIC DNA]</scope>
    <source>
        <strain evidence="2">51987-8</strain>
    </source>
</reference>
<feature type="domain" description="Aminoglycoside phosphotransferase" evidence="1">
    <location>
        <begin position="84"/>
        <end position="284"/>
    </location>
</feature>
<protein>
    <recommendedName>
        <fullName evidence="1">Aminoglycoside phosphotransferase domain-containing protein</fullName>
    </recommendedName>
</protein>